<dbReference type="SUPFAM" id="SSF57667">
    <property type="entry name" value="beta-beta-alpha zinc fingers"/>
    <property type="match status" value="1"/>
</dbReference>
<dbReference type="PROSITE" id="PS00028">
    <property type="entry name" value="ZINC_FINGER_C2H2_1"/>
    <property type="match status" value="2"/>
</dbReference>
<feature type="domain" description="C2H2-type" evidence="8">
    <location>
        <begin position="75"/>
        <end position="98"/>
    </location>
</feature>
<proteinExistence type="predicted"/>
<evidence type="ECO:0000256" key="3">
    <source>
        <dbReference type="ARBA" id="ARBA00022737"/>
    </source>
</evidence>
<dbReference type="OrthoDB" id="6077919at2759"/>
<dbReference type="Pfam" id="PF00096">
    <property type="entry name" value="zf-C2H2"/>
    <property type="match status" value="1"/>
</dbReference>
<dbReference type="Gene3D" id="3.30.160.60">
    <property type="entry name" value="Classic Zinc Finger"/>
    <property type="match status" value="2"/>
</dbReference>
<dbReference type="GO" id="GO:0008270">
    <property type="term" value="F:zinc ion binding"/>
    <property type="evidence" value="ECO:0007669"/>
    <property type="project" value="UniProtKB-KW"/>
</dbReference>
<dbReference type="PANTHER" id="PTHR40626:SF13">
    <property type="entry name" value="RESPIRATION FACTOR 2-RELATED"/>
    <property type="match status" value="1"/>
</dbReference>
<dbReference type="Proteomes" id="UP000738349">
    <property type="component" value="Unassembled WGS sequence"/>
</dbReference>
<dbReference type="InterPro" id="IPR051059">
    <property type="entry name" value="VerF-like"/>
</dbReference>
<evidence type="ECO:0000313" key="10">
    <source>
        <dbReference type="Proteomes" id="UP000738349"/>
    </source>
</evidence>
<comment type="caution">
    <text evidence="9">The sequence shown here is derived from an EMBL/GenBank/DDBJ whole genome shotgun (WGS) entry which is preliminary data.</text>
</comment>
<dbReference type="GO" id="GO:0005634">
    <property type="term" value="C:nucleus"/>
    <property type="evidence" value="ECO:0007669"/>
    <property type="project" value="UniProtKB-SubCell"/>
</dbReference>
<evidence type="ECO:0000256" key="5">
    <source>
        <dbReference type="ARBA" id="ARBA00022833"/>
    </source>
</evidence>
<dbReference type="SMART" id="SM00355">
    <property type="entry name" value="ZnF_C2H2"/>
    <property type="match status" value="2"/>
</dbReference>
<dbReference type="FunFam" id="3.30.160.60:FF:000446">
    <property type="entry name" value="Zinc finger protein"/>
    <property type="match status" value="1"/>
</dbReference>
<name>A0A9P9DPL0_9HYPO</name>
<dbReference type="PANTHER" id="PTHR40626">
    <property type="entry name" value="MIP31509P"/>
    <property type="match status" value="1"/>
</dbReference>
<evidence type="ECO:0000259" key="8">
    <source>
        <dbReference type="PROSITE" id="PS50157"/>
    </source>
</evidence>
<dbReference type="InterPro" id="IPR013087">
    <property type="entry name" value="Znf_C2H2_type"/>
</dbReference>
<keyword evidence="5" id="KW-0862">Zinc</keyword>
<reference evidence="9" key="1">
    <citation type="journal article" date="2021" name="Nat. Commun.">
        <title>Genetic determinants of endophytism in the Arabidopsis root mycobiome.</title>
        <authorList>
            <person name="Mesny F."/>
            <person name="Miyauchi S."/>
            <person name="Thiergart T."/>
            <person name="Pickel B."/>
            <person name="Atanasova L."/>
            <person name="Karlsson M."/>
            <person name="Huettel B."/>
            <person name="Barry K.W."/>
            <person name="Haridas S."/>
            <person name="Chen C."/>
            <person name="Bauer D."/>
            <person name="Andreopoulos W."/>
            <person name="Pangilinan J."/>
            <person name="LaButti K."/>
            <person name="Riley R."/>
            <person name="Lipzen A."/>
            <person name="Clum A."/>
            <person name="Drula E."/>
            <person name="Henrissat B."/>
            <person name="Kohler A."/>
            <person name="Grigoriev I.V."/>
            <person name="Martin F.M."/>
            <person name="Hacquard S."/>
        </authorList>
    </citation>
    <scope>NUCLEOTIDE SEQUENCE</scope>
    <source>
        <strain evidence="9">MPI-CAGE-AT-0147</strain>
    </source>
</reference>
<keyword evidence="4 7" id="KW-0863">Zinc-finger</keyword>
<comment type="subcellular location">
    <subcellularLocation>
        <location evidence="1">Nucleus</location>
    </subcellularLocation>
</comment>
<keyword evidence="2" id="KW-0479">Metal-binding</keyword>
<accession>A0A9P9DPL0</accession>
<evidence type="ECO:0000256" key="7">
    <source>
        <dbReference type="PROSITE-ProRule" id="PRU00042"/>
    </source>
</evidence>
<keyword evidence="10" id="KW-1185">Reference proteome</keyword>
<dbReference type="EMBL" id="JAGMUV010000022">
    <property type="protein sequence ID" value="KAH7124410.1"/>
    <property type="molecule type" value="Genomic_DNA"/>
</dbReference>
<gene>
    <name evidence="9" type="ORF">EDB81DRAFT_912794</name>
</gene>
<dbReference type="GO" id="GO:0000981">
    <property type="term" value="F:DNA-binding transcription factor activity, RNA polymerase II-specific"/>
    <property type="evidence" value="ECO:0007669"/>
    <property type="project" value="InterPro"/>
</dbReference>
<evidence type="ECO:0000313" key="9">
    <source>
        <dbReference type="EMBL" id="KAH7124410.1"/>
    </source>
</evidence>
<dbReference type="GO" id="GO:0000978">
    <property type="term" value="F:RNA polymerase II cis-regulatory region sequence-specific DNA binding"/>
    <property type="evidence" value="ECO:0007669"/>
    <property type="project" value="InterPro"/>
</dbReference>
<dbReference type="AlphaFoldDB" id="A0A9P9DPL0"/>
<keyword evidence="3" id="KW-0677">Repeat</keyword>
<dbReference type="GO" id="GO:0000785">
    <property type="term" value="C:chromatin"/>
    <property type="evidence" value="ECO:0007669"/>
    <property type="project" value="TreeGrafter"/>
</dbReference>
<protein>
    <recommendedName>
        <fullName evidence="8">C2H2-type domain-containing protein</fullName>
    </recommendedName>
</protein>
<dbReference type="InterPro" id="IPR036236">
    <property type="entry name" value="Znf_C2H2_sf"/>
</dbReference>
<evidence type="ECO:0000256" key="1">
    <source>
        <dbReference type="ARBA" id="ARBA00004123"/>
    </source>
</evidence>
<sequence>MANPFSYNPAVGSAPSTANNYASTITANAKAPANFPPSKTMGKPHPHVCGTCQHSFTRSQNLKRHERSHTKEKPFKCPKCARCFHRRDILLRHLQTMHQTSTLLSHPGDHSDSTSDFAPVQSRALEDSVTSSYLAVFNAPVTSITPQANTLTHVDGSMMQMIAPANASVAQDTPPTQTNTQHPSLAGLPIDSLDHAFGGMSAAIGQRGVQHGLPKLETHTLGSLNFHHGLQTAPPIAAFNAEFDFEGPFFRSGLLMNPDAFHYNNSPQSIALEQALPFAPSWNEMPSSQTLDYSSEWPTGFEHPIFFHTNENETGGSSPSAVSTASQSGISDVIFDSFNLPAPAGTSTIWLPSVMQPSELPNRFAMDPNGQVCRSRE</sequence>
<organism evidence="9 10">
    <name type="scientific">Dactylonectria macrodidyma</name>
    <dbReference type="NCBI Taxonomy" id="307937"/>
    <lineage>
        <taxon>Eukaryota</taxon>
        <taxon>Fungi</taxon>
        <taxon>Dikarya</taxon>
        <taxon>Ascomycota</taxon>
        <taxon>Pezizomycotina</taxon>
        <taxon>Sordariomycetes</taxon>
        <taxon>Hypocreomycetidae</taxon>
        <taxon>Hypocreales</taxon>
        <taxon>Nectriaceae</taxon>
        <taxon>Dactylonectria</taxon>
    </lineage>
</organism>
<evidence type="ECO:0000256" key="6">
    <source>
        <dbReference type="ARBA" id="ARBA00023242"/>
    </source>
</evidence>
<feature type="domain" description="C2H2-type" evidence="8">
    <location>
        <begin position="47"/>
        <end position="74"/>
    </location>
</feature>
<dbReference type="PROSITE" id="PS50157">
    <property type="entry name" value="ZINC_FINGER_C2H2_2"/>
    <property type="match status" value="2"/>
</dbReference>
<evidence type="ECO:0000256" key="4">
    <source>
        <dbReference type="ARBA" id="ARBA00022771"/>
    </source>
</evidence>
<keyword evidence="6" id="KW-0539">Nucleus</keyword>
<evidence type="ECO:0000256" key="2">
    <source>
        <dbReference type="ARBA" id="ARBA00022723"/>
    </source>
</evidence>